<dbReference type="Gene3D" id="3.90.1530.10">
    <property type="entry name" value="Conserved hypothetical protein from pyrococcus furiosus pfu- 392566-001, ParB domain"/>
    <property type="match status" value="1"/>
</dbReference>
<dbReference type="SUPFAM" id="SSF110849">
    <property type="entry name" value="ParB/Sulfiredoxin"/>
    <property type="match status" value="1"/>
</dbReference>
<dbReference type="EMBL" id="VXMH01000103">
    <property type="protein sequence ID" value="MYC97042.1"/>
    <property type="molecule type" value="Genomic_DNA"/>
</dbReference>
<protein>
    <recommendedName>
        <fullName evidence="2">ParB-like N-terminal domain-containing protein</fullName>
    </recommendedName>
</protein>
<comment type="caution">
    <text evidence="3">The sequence shown here is derived from an EMBL/GenBank/DDBJ whole genome shotgun (WGS) entry which is preliminary data.</text>
</comment>
<feature type="coiled-coil region" evidence="1">
    <location>
        <begin position="320"/>
        <end position="379"/>
    </location>
</feature>
<sequence length="381" mass="43086">MDNANRPHAAIPLETVTKVPVQWLALDRLNPRLFLSGGEPNEVEIIARLYRSEDLSELLQSIAANGYLDIEPLVVLKEEENLTVLEGNRRLAAIRLFEEPDLPGQIRRQTGLKVNIPDFPDEFRGTLQEVSVYRVESREDARAFIGFKHINGAARWESYAKAKYAADWYKRGGASLEVIASQIGDRHDTIKRMVNAIHVLEQAERAGIFHLSDRVGPRFNFSHLYTALSRAAYMRFLGLKEGWTRFHPEPDPVPQEKLESLGKVLRWLYGSKDEGIDPVIHSQNPDIRLLGEVLENPEGLSILKVSHSLTEAHLSTTPANQRFLESLVRARREVREASNNLRGFDGQDQALVGIAEDISETAQAMLARMARKVKDVKDEEE</sequence>
<reference evidence="3" key="1">
    <citation type="submission" date="2019-09" db="EMBL/GenBank/DDBJ databases">
        <title>Characterisation of the sponge microbiome using genome-centric metagenomics.</title>
        <authorList>
            <person name="Engelberts J.P."/>
            <person name="Robbins S.J."/>
            <person name="De Goeij J.M."/>
            <person name="Aranda M."/>
            <person name="Bell S.C."/>
            <person name="Webster N.S."/>
        </authorList>
    </citation>
    <scope>NUCLEOTIDE SEQUENCE</scope>
    <source>
        <strain evidence="3">SB0661_bin_32</strain>
    </source>
</reference>
<dbReference type="Pfam" id="PF02195">
    <property type="entry name" value="ParB_N"/>
    <property type="match status" value="1"/>
</dbReference>
<organism evidence="3">
    <name type="scientific">Caldilineaceae bacterium SB0661_bin_32</name>
    <dbReference type="NCBI Taxonomy" id="2605255"/>
    <lineage>
        <taxon>Bacteria</taxon>
        <taxon>Bacillati</taxon>
        <taxon>Chloroflexota</taxon>
        <taxon>Caldilineae</taxon>
        <taxon>Caldilineales</taxon>
        <taxon>Caldilineaceae</taxon>
    </lineage>
</organism>
<keyword evidence="1" id="KW-0175">Coiled coil</keyword>
<accession>A0A6B1DCB6</accession>
<gene>
    <name evidence="3" type="ORF">F4X14_18955</name>
</gene>
<dbReference type="AlphaFoldDB" id="A0A6B1DCB6"/>
<name>A0A6B1DCB6_9CHLR</name>
<proteinExistence type="predicted"/>
<dbReference type="InterPro" id="IPR036086">
    <property type="entry name" value="ParB/Sulfiredoxin_sf"/>
</dbReference>
<dbReference type="InterPro" id="IPR003115">
    <property type="entry name" value="ParB_N"/>
</dbReference>
<evidence type="ECO:0000259" key="2">
    <source>
        <dbReference type="Pfam" id="PF02195"/>
    </source>
</evidence>
<evidence type="ECO:0000313" key="3">
    <source>
        <dbReference type="EMBL" id="MYC97042.1"/>
    </source>
</evidence>
<feature type="domain" description="ParB-like N-terminal" evidence="2">
    <location>
        <begin position="49"/>
        <end position="108"/>
    </location>
</feature>
<evidence type="ECO:0000256" key="1">
    <source>
        <dbReference type="SAM" id="Coils"/>
    </source>
</evidence>